<keyword evidence="2" id="KW-1185">Reference proteome</keyword>
<dbReference type="PANTHER" id="PTHR47331">
    <property type="entry name" value="PHD-TYPE DOMAIN-CONTAINING PROTEIN"/>
    <property type="match status" value="1"/>
</dbReference>
<gene>
    <name evidence="1" type="primary">Fcan01_23976</name>
    <name evidence="1" type="ORF">TNCT_500421</name>
</gene>
<organism evidence="1 2">
    <name type="scientific">Trichonephila clavata</name>
    <name type="common">Joro spider</name>
    <name type="synonym">Nephila clavata</name>
    <dbReference type="NCBI Taxonomy" id="2740835"/>
    <lineage>
        <taxon>Eukaryota</taxon>
        <taxon>Metazoa</taxon>
        <taxon>Ecdysozoa</taxon>
        <taxon>Arthropoda</taxon>
        <taxon>Chelicerata</taxon>
        <taxon>Arachnida</taxon>
        <taxon>Araneae</taxon>
        <taxon>Araneomorphae</taxon>
        <taxon>Entelegynae</taxon>
        <taxon>Araneoidea</taxon>
        <taxon>Nephilidae</taxon>
        <taxon>Trichonephila</taxon>
    </lineage>
</organism>
<name>A0A8X6IA24_TRICU</name>
<accession>A0A8X6IA24</accession>
<dbReference type="OrthoDB" id="5967017at2759"/>
<evidence type="ECO:0000313" key="1">
    <source>
        <dbReference type="EMBL" id="GFR18229.1"/>
    </source>
</evidence>
<sequence length="217" mass="25054">MTEKMTEYVAIEEYGTKMTDAKISVDIEVERFAAFLKIEIEGEERIRLAKTDFAPKVRYDERKEKISRSSYATTTVLFSGGVEREKTIAMCIFCEKRHESKECYHAKKIDFEKKQEILKSKRCCFSCLKSGHQSKVCKSNVQCLFCNKRHWALMCPELSPNKTKVKTPGLEEKLNVSLSNHCAVEVLQTLQVDIKAEGKPRRVRALTDRISQRPYSL</sequence>
<protein>
    <submittedName>
        <fullName evidence="1">Transposon Tf2-6 polyprotein</fullName>
    </submittedName>
</protein>
<dbReference type="Proteomes" id="UP000887116">
    <property type="component" value="Unassembled WGS sequence"/>
</dbReference>
<reference evidence="1" key="1">
    <citation type="submission" date="2020-07" db="EMBL/GenBank/DDBJ databases">
        <title>Multicomponent nature underlies the extraordinary mechanical properties of spider dragline silk.</title>
        <authorList>
            <person name="Kono N."/>
            <person name="Nakamura H."/>
            <person name="Mori M."/>
            <person name="Yoshida Y."/>
            <person name="Ohtoshi R."/>
            <person name="Malay A.D."/>
            <person name="Moran D.A.P."/>
            <person name="Tomita M."/>
            <person name="Numata K."/>
            <person name="Arakawa K."/>
        </authorList>
    </citation>
    <scope>NUCLEOTIDE SEQUENCE</scope>
</reference>
<proteinExistence type="predicted"/>
<dbReference type="PANTHER" id="PTHR47331:SF1">
    <property type="entry name" value="GAG-LIKE PROTEIN"/>
    <property type="match status" value="1"/>
</dbReference>
<dbReference type="EMBL" id="BMAO01017767">
    <property type="protein sequence ID" value="GFR18229.1"/>
    <property type="molecule type" value="Genomic_DNA"/>
</dbReference>
<evidence type="ECO:0000313" key="2">
    <source>
        <dbReference type="Proteomes" id="UP000887116"/>
    </source>
</evidence>
<dbReference type="Gene3D" id="4.10.60.10">
    <property type="entry name" value="Zinc finger, CCHC-type"/>
    <property type="match status" value="1"/>
</dbReference>
<dbReference type="AlphaFoldDB" id="A0A8X6IA24"/>
<comment type="caution">
    <text evidence="1">The sequence shown here is derived from an EMBL/GenBank/DDBJ whole genome shotgun (WGS) entry which is preliminary data.</text>
</comment>